<name>A0A6L2NHQ6_TANCI</name>
<dbReference type="AlphaFoldDB" id="A0A6L2NHQ6"/>
<evidence type="ECO:0000256" key="1">
    <source>
        <dbReference type="SAM" id="MobiDB-lite"/>
    </source>
</evidence>
<evidence type="ECO:0000259" key="3">
    <source>
        <dbReference type="Pfam" id="PF22936"/>
    </source>
</evidence>
<sequence length="726" mass="81603">MNDLLDDNNFFIFDDVNVRISPVSKMPFRKNPRDFMNIVQICLWIIDSGCSKHMMGNRALLTNFVEKFLETVRFGNNDFAIIAGYGDVVIGLMTINKVYYVIGLGYNLFSVGEFCDKGLEVAFQKSTCFVRNEDGVDLLTGDRSSNLYTIALNEVASNSSTCLLAKASSLQSWLKLKEKEDIGVFVGYSKESAAFRIYNKQTHKIHESVNVNFNEISEMASKQFSLEPGLSNLNEMGKSSNPSVSQVLETSKKDLEDLLHNFYDEYFDSSKIMKSSTTNVKTSISEEVFHEVSKLFQGKSSSSSLNDDVQKIPTPMVEQAKLKLGLVGKPVDHTDYRSMIGSLMYVTLSIPDIMFATYADHAGCHLDKKSTSGSVHFLGDKLECWSSKKQNCVSISTAESKYVAVSSCCAQVLWMCTQLTDYGFFYDKRIKFALFSRAPFTLLASYSLLPHFLIKVNYMLGLLDIHWSLLHSNDQTSLYCFQAFHCDAIMGQINALGTSYFAVAHFGGVPDCYSELRRIMPVTRQGANDAMTQESIQAMINRAIQRKSTHTQEDASQNSSGGPRRPVQPARVCSYTDFMKCQPLNFRGTKGIVSFSHWVEKIESIFHISSCAVENQVKFAACTMLDAALTWWNGHVRTLGHDDVYAMTWETFKKRLTDKYCPKGEIKKLDIELRNLNVKGNDVGGYTQRFQELALMCTKLLSNETEKVDKYISGLSDNIHGNVMSA</sequence>
<evidence type="ECO:0000313" key="5">
    <source>
        <dbReference type="EMBL" id="GEU85703.1"/>
    </source>
</evidence>
<comment type="caution">
    <text evidence="5">The sequence shown here is derived from an EMBL/GenBank/DDBJ whole genome shotgun (WGS) entry which is preliminary data.</text>
</comment>
<dbReference type="InterPro" id="IPR005162">
    <property type="entry name" value="Retrotrans_gag_dom"/>
</dbReference>
<dbReference type="CDD" id="cd09272">
    <property type="entry name" value="RNase_HI_RT_Ty1"/>
    <property type="match status" value="1"/>
</dbReference>
<feature type="domain" description="Retrovirus-related Pol polyprotein from transposon TNT 1-94-like beta-barrel" evidence="3">
    <location>
        <begin position="44"/>
        <end position="118"/>
    </location>
</feature>
<dbReference type="Pfam" id="PF22936">
    <property type="entry name" value="Pol_BBD"/>
    <property type="match status" value="1"/>
</dbReference>
<reference evidence="5" key="1">
    <citation type="journal article" date="2019" name="Sci. Rep.">
        <title>Draft genome of Tanacetum cinerariifolium, the natural source of mosquito coil.</title>
        <authorList>
            <person name="Yamashiro T."/>
            <person name="Shiraishi A."/>
            <person name="Satake H."/>
            <person name="Nakayama K."/>
        </authorList>
    </citation>
    <scope>NUCLEOTIDE SEQUENCE</scope>
</reference>
<evidence type="ECO:0000259" key="2">
    <source>
        <dbReference type="Pfam" id="PF03732"/>
    </source>
</evidence>
<dbReference type="InterPro" id="IPR057670">
    <property type="entry name" value="SH3_retrovirus"/>
</dbReference>
<dbReference type="PANTHER" id="PTHR11439">
    <property type="entry name" value="GAG-POL-RELATED RETROTRANSPOSON"/>
    <property type="match status" value="1"/>
</dbReference>
<feature type="region of interest" description="Disordered" evidence="1">
    <location>
        <begin position="547"/>
        <end position="568"/>
    </location>
</feature>
<dbReference type="EMBL" id="BKCJ010009163">
    <property type="protein sequence ID" value="GEU85703.1"/>
    <property type="molecule type" value="Genomic_DNA"/>
</dbReference>
<feature type="domain" description="Retroviral polymerase SH3-like" evidence="4">
    <location>
        <begin position="175"/>
        <end position="217"/>
    </location>
</feature>
<protein>
    <submittedName>
        <fullName evidence="5">Ribonuclease H-like domain-containing protein</fullName>
    </submittedName>
</protein>
<dbReference type="Pfam" id="PF25597">
    <property type="entry name" value="SH3_retrovirus"/>
    <property type="match status" value="1"/>
</dbReference>
<gene>
    <name evidence="5" type="ORF">Tci_057681</name>
</gene>
<organism evidence="5">
    <name type="scientific">Tanacetum cinerariifolium</name>
    <name type="common">Dalmatian daisy</name>
    <name type="synonym">Chrysanthemum cinerariifolium</name>
    <dbReference type="NCBI Taxonomy" id="118510"/>
    <lineage>
        <taxon>Eukaryota</taxon>
        <taxon>Viridiplantae</taxon>
        <taxon>Streptophyta</taxon>
        <taxon>Embryophyta</taxon>
        <taxon>Tracheophyta</taxon>
        <taxon>Spermatophyta</taxon>
        <taxon>Magnoliopsida</taxon>
        <taxon>eudicotyledons</taxon>
        <taxon>Gunneridae</taxon>
        <taxon>Pentapetalae</taxon>
        <taxon>asterids</taxon>
        <taxon>campanulids</taxon>
        <taxon>Asterales</taxon>
        <taxon>Asteraceae</taxon>
        <taxon>Asteroideae</taxon>
        <taxon>Anthemideae</taxon>
        <taxon>Anthemidinae</taxon>
        <taxon>Tanacetum</taxon>
    </lineage>
</organism>
<accession>A0A6L2NHQ6</accession>
<dbReference type="Pfam" id="PF03732">
    <property type="entry name" value="Retrotrans_gag"/>
    <property type="match status" value="1"/>
</dbReference>
<dbReference type="InterPro" id="IPR054722">
    <property type="entry name" value="PolX-like_BBD"/>
</dbReference>
<dbReference type="PANTHER" id="PTHR11439:SF495">
    <property type="entry name" value="REVERSE TRANSCRIPTASE, RNA-DEPENDENT DNA POLYMERASE-RELATED"/>
    <property type="match status" value="1"/>
</dbReference>
<proteinExistence type="predicted"/>
<feature type="domain" description="Retrotransposon gag" evidence="2">
    <location>
        <begin position="618"/>
        <end position="716"/>
    </location>
</feature>
<evidence type="ECO:0000259" key="4">
    <source>
        <dbReference type="Pfam" id="PF25597"/>
    </source>
</evidence>